<protein>
    <submittedName>
        <fullName evidence="1">Uncharacterized protein</fullName>
    </submittedName>
</protein>
<name>A0A1A9UXT4_GLOAU</name>
<evidence type="ECO:0000313" key="1">
    <source>
        <dbReference type="EnsemblMetazoa" id="GAUT019219-PA"/>
    </source>
</evidence>
<keyword evidence="2" id="KW-1185">Reference proteome</keyword>
<dbReference type="EnsemblMetazoa" id="GAUT019219-RA">
    <property type="protein sequence ID" value="GAUT019219-PA"/>
    <property type="gene ID" value="GAUT019219"/>
</dbReference>
<sequence length="161" mass="18664">MLRYNDLPDLGLFRNLRLTPCLAWGLIFFRLSNAMTSLNLVLRGFLLDDWNCRNCIRDRKSILCYKIFTYKDIRFRIDLHYKLILGKVRVSAINAACVMQHLKELSIDSNRYRKSKHACMRAGKQASRQAGRQDKCQRGQTTTTATISTAAEHKLLKLSHD</sequence>
<organism evidence="1 2">
    <name type="scientific">Glossina austeni</name>
    <name type="common">Savannah tsetse fly</name>
    <dbReference type="NCBI Taxonomy" id="7395"/>
    <lineage>
        <taxon>Eukaryota</taxon>
        <taxon>Metazoa</taxon>
        <taxon>Ecdysozoa</taxon>
        <taxon>Arthropoda</taxon>
        <taxon>Hexapoda</taxon>
        <taxon>Insecta</taxon>
        <taxon>Pterygota</taxon>
        <taxon>Neoptera</taxon>
        <taxon>Endopterygota</taxon>
        <taxon>Diptera</taxon>
        <taxon>Brachycera</taxon>
        <taxon>Muscomorpha</taxon>
        <taxon>Hippoboscoidea</taxon>
        <taxon>Glossinidae</taxon>
        <taxon>Glossina</taxon>
    </lineage>
</organism>
<reference evidence="1" key="1">
    <citation type="submission" date="2020-05" db="UniProtKB">
        <authorList>
            <consortium name="EnsemblMetazoa"/>
        </authorList>
    </citation>
    <scope>IDENTIFICATION</scope>
    <source>
        <strain evidence="1">TTRI</strain>
    </source>
</reference>
<proteinExistence type="predicted"/>
<dbReference type="AlphaFoldDB" id="A0A1A9UXT4"/>
<dbReference type="VEuPathDB" id="VectorBase:GAUT019219"/>
<accession>A0A1A9UXT4</accession>
<evidence type="ECO:0000313" key="2">
    <source>
        <dbReference type="Proteomes" id="UP000078200"/>
    </source>
</evidence>
<dbReference type="Proteomes" id="UP000078200">
    <property type="component" value="Unassembled WGS sequence"/>
</dbReference>